<feature type="domain" description="EF-hand" evidence="4">
    <location>
        <begin position="127"/>
        <end position="158"/>
    </location>
</feature>
<dbReference type="WBParaSite" id="NBR_0000051001-mRNA-1">
    <property type="protein sequence ID" value="NBR_0000051001-mRNA-1"/>
    <property type="gene ID" value="NBR_0000051001"/>
</dbReference>
<proteinExistence type="predicted"/>
<dbReference type="Pfam" id="PF00036">
    <property type="entry name" value="EF-hand_1"/>
    <property type="match status" value="1"/>
</dbReference>
<dbReference type="PROSITE" id="PS00018">
    <property type="entry name" value="EF_HAND_1"/>
    <property type="match status" value="2"/>
</dbReference>
<dbReference type="Gene3D" id="1.10.238.10">
    <property type="entry name" value="EF-hand"/>
    <property type="match status" value="1"/>
</dbReference>
<evidence type="ECO:0000313" key="7">
    <source>
        <dbReference type="WBParaSite" id="NBR_0000051001-mRNA-1"/>
    </source>
</evidence>
<dbReference type="GO" id="GO:0005509">
    <property type="term" value="F:calcium ion binding"/>
    <property type="evidence" value="ECO:0007669"/>
    <property type="project" value="InterPro"/>
</dbReference>
<reference evidence="5 6" key="2">
    <citation type="submission" date="2018-11" db="EMBL/GenBank/DDBJ databases">
        <authorList>
            <consortium name="Pathogen Informatics"/>
        </authorList>
    </citation>
    <scope>NUCLEOTIDE SEQUENCE [LARGE SCALE GENOMIC DNA]</scope>
</reference>
<organism evidence="7">
    <name type="scientific">Nippostrongylus brasiliensis</name>
    <name type="common">Rat hookworm</name>
    <dbReference type="NCBI Taxonomy" id="27835"/>
    <lineage>
        <taxon>Eukaryota</taxon>
        <taxon>Metazoa</taxon>
        <taxon>Ecdysozoa</taxon>
        <taxon>Nematoda</taxon>
        <taxon>Chromadorea</taxon>
        <taxon>Rhabditida</taxon>
        <taxon>Rhabditina</taxon>
        <taxon>Rhabditomorpha</taxon>
        <taxon>Strongyloidea</taxon>
        <taxon>Heligmosomidae</taxon>
        <taxon>Nippostrongylus</taxon>
    </lineage>
</organism>
<dbReference type="STRING" id="27835.A0A0N4XDC5"/>
<evidence type="ECO:0000259" key="4">
    <source>
        <dbReference type="PROSITE" id="PS50222"/>
    </source>
</evidence>
<dbReference type="OMA" id="EMQSTHF"/>
<protein>
    <submittedName>
        <fullName evidence="7">Multiple coagulation factor deficiency protein 2 (inferred by orthology to a human protein)</fullName>
    </submittedName>
</protein>
<reference evidence="7" key="1">
    <citation type="submission" date="2017-02" db="UniProtKB">
        <authorList>
            <consortium name="WormBaseParasite"/>
        </authorList>
    </citation>
    <scope>IDENTIFICATION</scope>
</reference>
<dbReference type="PROSITE" id="PS50222">
    <property type="entry name" value="EF_HAND_2"/>
    <property type="match status" value="1"/>
</dbReference>
<name>A0A0N4XDC5_NIPBR</name>
<dbReference type="AlphaFoldDB" id="A0A0N4XDC5"/>
<keyword evidence="2" id="KW-0677">Repeat</keyword>
<keyword evidence="6" id="KW-1185">Reference proteome</keyword>
<dbReference type="PANTHER" id="PTHR23104:SF12">
    <property type="entry name" value="EF-HAND DOMAIN-CONTAINING PROTEIN"/>
    <property type="match status" value="1"/>
</dbReference>
<evidence type="ECO:0000256" key="2">
    <source>
        <dbReference type="ARBA" id="ARBA00022737"/>
    </source>
</evidence>
<keyword evidence="1" id="KW-0732">Signal</keyword>
<evidence type="ECO:0000313" key="6">
    <source>
        <dbReference type="Proteomes" id="UP000271162"/>
    </source>
</evidence>
<dbReference type="InterPro" id="IPR018247">
    <property type="entry name" value="EF_Hand_1_Ca_BS"/>
</dbReference>
<dbReference type="InterPro" id="IPR052110">
    <property type="entry name" value="MCFD2-like"/>
</dbReference>
<dbReference type="Proteomes" id="UP000271162">
    <property type="component" value="Unassembled WGS sequence"/>
</dbReference>
<evidence type="ECO:0000256" key="1">
    <source>
        <dbReference type="ARBA" id="ARBA00022729"/>
    </source>
</evidence>
<gene>
    <name evidence="5" type="ORF">NBR_LOCUS511</name>
</gene>
<evidence type="ECO:0000313" key="5">
    <source>
        <dbReference type="EMBL" id="VDL63208.1"/>
    </source>
</evidence>
<accession>A0A0N4XDC5</accession>
<dbReference type="PANTHER" id="PTHR23104">
    <property type="entry name" value="MULTIPLE COAGULATION FACTOR DEFICIENCY PROTEIN 2 NEURAL STEM CELL DERIVED NEURONAL SURVIVAL PROTEIN"/>
    <property type="match status" value="1"/>
</dbReference>
<dbReference type="InterPro" id="IPR002048">
    <property type="entry name" value="EF_hand_dom"/>
</dbReference>
<keyword evidence="3" id="KW-0106">Calcium</keyword>
<evidence type="ECO:0000256" key="3">
    <source>
        <dbReference type="ARBA" id="ARBA00022837"/>
    </source>
</evidence>
<dbReference type="InterPro" id="IPR011992">
    <property type="entry name" value="EF-hand-dom_pair"/>
</dbReference>
<dbReference type="EMBL" id="UYSL01000224">
    <property type="protein sequence ID" value="VDL63208.1"/>
    <property type="molecule type" value="Genomic_DNA"/>
</dbReference>
<sequence>MLVVPSRSYTQFAGLTEILNAEHIKQHLEDKIDASTMSERKRRFHYFSMNDLNKDNRIDGTEILKAVKEGWKFLRDRVLTALLYFIPIEEQLSRLTAVTVRKWQLFLSSGLMNPYSVTGGAVQSDETYATTVDEALREMDVNGDGYIDFSEYMGKQKN</sequence>
<dbReference type="SUPFAM" id="SSF47473">
    <property type="entry name" value="EF-hand"/>
    <property type="match status" value="1"/>
</dbReference>